<evidence type="ECO:0000313" key="1">
    <source>
        <dbReference type="EMBL" id="MEZ3180875.1"/>
    </source>
</evidence>
<organism evidence="1 2">
    <name type="scientific">Streptomyces pimonensis</name>
    <dbReference type="NCBI Taxonomy" id="2860288"/>
    <lineage>
        <taxon>Bacteria</taxon>
        <taxon>Bacillati</taxon>
        <taxon>Actinomycetota</taxon>
        <taxon>Actinomycetes</taxon>
        <taxon>Kitasatosporales</taxon>
        <taxon>Streptomycetaceae</taxon>
        <taxon>Streptomyces</taxon>
    </lineage>
</organism>
<evidence type="ECO:0000313" key="2">
    <source>
        <dbReference type="Proteomes" id="UP001567537"/>
    </source>
</evidence>
<reference evidence="1 2" key="1">
    <citation type="journal article" date="2021" name="Res Sq">
        <title>Streptomyces Pimoensis sp. nov., Isolated From the Taklimakan Desert in Xinjiang, China.</title>
        <authorList>
            <person name="Zhang P."/>
            <person name="Luo X."/>
            <person name="Luo X."/>
            <person name="Liu Z."/>
            <person name="Xia Z."/>
            <person name="Wan C."/>
            <person name="zhang L."/>
        </authorList>
    </citation>
    <scope>NUCLEOTIDE SEQUENCE [LARGE SCALE GENOMIC DNA]</scope>
    <source>
        <strain evidence="1 2">TRM75549</strain>
    </source>
</reference>
<name>A0ABV4J1S2_9ACTN</name>
<proteinExistence type="predicted"/>
<dbReference type="EMBL" id="JAHWZY010000019">
    <property type="protein sequence ID" value="MEZ3180875.1"/>
    <property type="molecule type" value="Genomic_DNA"/>
</dbReference>
<dbReference type="RefSeq" id="WP_371239868.1">
    <property type="nucleotide sequence ID" value="NZ_JAHWZY010000019.1"/>
</dbReference>
<protein>
    <submittedName>
        <fullName evidence="1">Uncharacterized protein</fullName>
    </submittedName>
</protein>
<accession>A0ABV4J1S2</accession>
<gene>
    <name evidence="1" type="ORF">KYY02_19930</name>
</gene>
<comment type="caution">
    <text evidence="1">The sequence shown here is derived from an EMBL/GenBank/DDBJ whole genome shotgun (WGS) entry which is preliminary data.</text>
</comment>
<dbReference type="Proteomes" id="UP001567537">
    <property type="component" value="Unassembled WGS sequence"/>
</dbReference>
<sequence length="108" mass="11483">MAPGHRGPETGDRDGCCHLLEAVLNPEGGIFWGESPVRGLVSEEYELESPDGDCSEALWSAIGECGFLSTSEGCALFDGGETLPLPMPSAAACTGRPWRTATRTWRTP</sequence>
<keyword evidence="2" id="KW-1185">Reference proteome</keyword>